<proteinExistence type="predicted"/>
<sequence>MPEPRSTRRKRDREGGCRARNEVREMKKGMRGKLSCPKLSLCTKIVKIQLKSYAIQKLCID</sequence>
<comment type="caution">
    <text evidence="1">The sequence shown here is derived from an EMBL/GenBank/DDBJ whole genome shotgun (WGS) entry which is preliminary data.</text>
</comment>
<dbReference type="EMBL" id="RCVZ01000001">
    <property type="protein sequence ID" value="RLQ97891.1"/>
    <property type="molecule type" value="Genomic_DNA"/>
</dbReference>
<gene>
    <name evidence="1" type="ORF">D9X91_00405</name>
</gene>
<reference evidence="1 2" key="1">
    <citation type="submission" date="2018-10" db="EMBL/GenBank/DDBJ databases">
        <title>Falsibacillus sp. genome draft.</title>
        <authorList>
            <person name="Shi S."/>
        </authorList>
    </citation>
    <scope>NUCLEOTIDE SEQUENCE [LARGE SCALE GENOMIC DNA]</scope>
    <source>
        <strain evidence="1 2">GY 10110</strain>
    </source>
</reference>
<name>A0A3L7K6W6_9BACI</name>
<keyword evidence="2" id="KW-1185">Reference proteome</keyword>
<dbReference type="Proteomes" id="UP000276770">
    <property type="component" value="Unassembled WGS sequence"/>
</dbReference>
<evidence type="ECO:0000313" key="2">
    <source>
        <dbReference type="Proteomes" id="UP000276770"/>
    </source>
</evidence>
<organism evidence="1 2">
    <name type="scientific">Falsibacillus albus</name>
    <dbReference type="NCBI Taxonomy" id="2478915"/>
    <lineage>
        <taxon>Bacteria</taxon>
        <taxon>Bacillati</taxon>
        <taxon>Bacillota</taxon>
        <taxon>Bacilli</taxon>
        <taxon>Bacillales</taxon>
        <taxon>Bacillaceae</taxon>
        <taxon>Falsibacillus</taxon>
    </lineage>
</organism>
<accession>A0A3L7K6W6</accession>
<protein>
    <submittedName>
        <fullName evidence="1">Uncharacterized protein</fullName>
    </submittedName>
</protein>
<evidence type="ECO:0000313" key="1">
    <source>
        <dbReference type="EMBL" id="RLQ97891.1"/>
    </source>
</evidence>
<dbReference type="AlphaFoldDB" id="A0A3L7K6W6"/>